<dbReference type="RefSeq" id="XP_033684504.1">
    <property type="nucleotide sequence ID" value="XM_033834939.1"/>
</dbReference>
<feature type="region of interest" description="Disordered" evidence="1">
    <location>
        <begin position="230"/>
        <end position="308"/>
    </location>
</feature>
<reference evidence="2" key="1">
    <citation type="journal article" date="2020" name="Stud. Mycol.">
        <title>101 Dothideomycetes genomes: a test case for predicting lifestyles and emergence of pathogens.</title>
        <authorList>
            <person name="Haridas S."/>
            <person name="Albert R."/>
            <person name="Binder M."/>
            <person name="Bloem J."/>
            <person name="Labutti K."/>
            <person name="Salamov A."/>
            <person name="Andreopoulos B."/>
            <person name="Baker S."/>
            <person name="Barry K."/>
            <person name="Bills G."/>
            <person name="Bluhm B."/>
            <person name="Cannon C."/>
            <person name="Castanera R."/>
            <person name="Culley D."/>
            <person name="Daum C."/>
            <person name="Ezra D."/>
            <person name="Gonzalez J."/>
            <person name="Henrissat B."/>
            <person name="Kuo A."/>
            <person name="Liang C."/>
            <person name="Lipzen A."/>
            <person name="Lutzoni F."/>
            <person name="Magnuson J."/>
            <person name="Mondo S."/>
            <person name="Nolan M."/>
            <person name="Ohm R."/>
            <person name="Pangilinan J."/>
            <person name="Park H.-J."/>
            <person name="Ramirez L."/>
            <person name="Alfaro M."/>
            <person name="Sun H."/>
            <person name="Tritt A."/>
            <person name="Yoshinaga Y."/>
            <person name="Zwiers L.-H."/>
            <person name="Turgeon B."/>
            <person name="Goodwin S."/>
            <person name="Spatafora J."/>
            <person name="Crous P."/>
            <person name="Grigoriev I."/>
        </authorList>
    </citation>
    <scope>NUCLEOTIDE SEQUENCE</scope>
    <source>
        <strain evidence="2">CBS 122368</strain>
    </source>
</reference>
<protein>
    <submittedName>
        <fullName evidence="2">Uncharacterized protein</fullName>
    </submittedName>
</protein>
<organism evidence="2 3">
    <name type="scientific">Trematosphaeria pertusa</name>
    <dbReference type="NCBI Taxonomy" id="390896"/>
    <lineage>
        <taxon>Eukaryota</taxon>
        <taxon>Fungi</taxon>
        <taxon>Dikarya</taxon>
        <taxon>Ascomycota</taxon>
        <taxon>Pezizomycotina</taxon>
        <taxon>Dothideomycetes</taxon>
        <taxon>Pleosporomycetidae</taxon>
        <taxon>Pleosporales</taxon>
        <taxon>Massarineae</taxon>
        <taxon>Trematosphaeriaceae</taxon>
        <taxon>Trematosphaeria</taxon>
    </lineage>
</organism>
<name>A0A6A6IIV3_9PLEO</name>
<proteinExistence type="predicted"/>
<dbReference type="AlphaFoldDB" id="A0A6A6IIV3"/>
<accession>A0A6A6IIV3</accession>
<sequence>MVPPKTADFSEQYVADIRELPYVERQALKAGPKVKIFDDNTFIMELPRALFLAATTEPRLITSSGEIHLPPDTGVDGIISVGCWLLAVVDSEETFHLRPKKDMADDLRICRAGRLLGMEKYIDHIHRHYWWKFYNKPFSAADVDLVVGLAMDPKDPFLRLVSERLAAYLRDGQIMNPDALRAYIKQNPMLDNTVRQANKEFKKKKLKEKDKAERAAARAEREALLIAQRKEEEARREEEDRQKKQEQARKAAEQAKLKAEIEARRKKLEDEYREKKQKEQALWAERNKKDAELNRSLQDKIRSGKKTVTREEARYFERTRGKRCPYNVV</sequence>
<dbReference type="GeneID" id="54588269"/>
<dbReference type="Proteomes" id="UP000800094">
    <property type="component" value="Unassembled WGS sequence"/>
</dbReference>
<gene>
    <name evidence="2" type="ORF">BU26DRAFT_595386</name>
</gene>
<keyword evidence="3" id="KW-1185">Reference proteome</keyword>
<evidence type="ECO:0000256" key="1">
    <source>
        <dbReference type="SAM" id="MobiDB-lite"/>
    </source>
</evidence>
<dbReference type="OrthoDB" id="3779456at2759"/>
<evidence type="ECO:0000313" key="2">
    <source>
        <dbReference type="EMBL" id="KAF2249500.1"/>
    </source>
</evidence>
<dbReference type="EMBL" id="ML987195">
    <property type="protein sequence ID" value="KAF2249500.1"/>
    <property type="molecule type" value="Genomic_DNA"/>
</dbReference>
<evidence type="ECO:0000313" key="3">
    <source>
        <dbReference type="Proteomes" id="UP000800094"/>
    </source>
</evidence>